<feature type="signal peptide" evidence="5">
    <location>
        <begin position="1"/>
        <end position="18"/>
    </location>
</feature>
<evidence type="ECO:0000256" key="1">
    <source>
        <dbReference type="ARBA" id="ARBA00004613"/>
    </source>
</evidence>
<evidence type="ECO:0000256" key="5">
    <source>
        <dbReference type="RuleBase" id="RU367124"/>
    </source>
</evidence>
<organism evidence="7 8">
    <name type="scientific">Phytophthora palmivora</name>
    <dbReference type="NCBI Taxonomy" id="4796"/>
    <lineage>
        <taxon>Eukaryota</taxon>
        <taxon>Sar</taxon>
        <taxon>Stramenopiles</taxon>
        <taxon>Oomycota</taxon>
        <taxon>Peronosporomycetes</taxon>
        <taxon>Peronosporales</taxon>
        <taxon>Peronosporaceae</taxon>
        <taxon>Phytophthora</taxon>
    </lineage>
</organism>
<comment type="similarity">
    <text evidence="2 5">Belongs to the RxLR effector family.</text>
</comment>
<dbReference type="EMBL" id="NCKW01006036">
    <property type="protein sequence ID" value="POM72248.1"/>
    <property type="molecule type" value="Genomic_DNA"/>
</dbReference>
<accession>A0A2P4Y385</accession>
<keyword evidence="8" id="KW-1185">Reference proteome</keyword>
<comment type="subcellular location">
    <subcellularLocation>
        <location evidence="1 5">Secreted</location>
    </subcellularLocation>
</comment>
<comment type="domain">
    <text evidence="5">The RxLR-dEER motif acts to carry the protein into the host cell cytoplasm through binding to cell surface phosphatidylinositol-3-phosphate.</text>
</comment>
<evidence type="ECO:0000256" key="4">
    <source>
        <dbReference type="ARBA" id="ARBA00022729"/>
    </source>
</evidence>
<reference evidence="7 8" key="1">
    <citation type="journal article" date="2017" name="Genome Biol. Evol.">
        <title>Phytophthora megakarya and P. palmivora, closely related causal agents of cacao black pod rot, underwent increases in genome sizes and gene numbers by different mechanisms.</title>
        <authorList>
            <person name="Ali S.S."/>
            <person name="Shao J."/>
            <person name="Lary D.J."/>
            <person name="Kronmiller B."/>
            <person name="Shen D."/>
            <person name="Strem M.D."/>
            <person name="Amoako-Attah I."/>
            <person name="Akrofi A.Y."/>
            <person name="Begoude B.A."/>
            <person name="Ten Hoopen G.M."/>
            <person name="Coulibaly K."/>
            <person name="Kebe B.I."/>
            <person name="Melnick R.L."/>
            <person name="Guiltinan M.J."/>
            <person name="Tyler B.M."/>
            <person name="Meinhardt L.W."/>
            <person name="Bailey B.A."/>
        </authorList>
    </citation>
    <scope>NUCLEOTIDE SEQUENCE [LARGE SCALE GENOMIC DNA]</scope>
    <source>
        <strain evidence="8">sbr112.9</strain>
    </source>
</reference>
<dbReference type="AlphaFoldDB" id="A0A2P4Y385"/>
<keyword evidence="6" id="KW-0472">Membrane</keyword>
<dbReference type="PROSITE" id="PS51257">
    <property type="entry name" value="PROKAR_LIPOPROTEIN"/>
    <property type="match status" value="1"/>
</dbReference>
<evidence type="ECO:0000256" key="6">
    <source>
        <dbReference type="SAM" id="Phobius"/>
    </source>
</evidence>
<dbReference type="Proteomes" id="UP000237271">
    <property type="component" value="Unassembled WGS sequence"/>
</dbReference>
<keyword evidence="4 5" id="KW-0732">Signal</keyword>
<evidence type="ECO:0000256" key="2">
    <source>
        <dbReference type="ARBA" id="ARBA00010400"/>
    </source>
</evidence>
<feature type="chain" id="PRO_5015116158" description="RxLR effector protein" evidence="5">
    <location>
        <begin position="19"/>
        <end position="139"/>
    </location>
</feature>
<keyword evidence="6" id="KW-1133">Transmembrane helix</keyword>
<dbReference type="InterPro" id="IPR031825">
    <property type="entry name" value="RXLR"/>
</dbReference>
<dbReference type="OrthoDB" id="168408at2759"/>
<protein>
    <recommendedName>
        <fullName evidence="5">RxLR effector protein</fullName>
    </recommendedName>
</protein>
<keyword evidence="3 5" id="KW-0964">Secreted</keyword>
<keyword evidence="6" id="KW-0812">Transmembrane</keyword>
<sequence>MRLRCFVLVLVFTFAVSCYDVSDANENAVIKNPESDSSRVVASESNVKRYLKGNKMTAVADEERALTGFTSLKALFQRFPTLDKNLIMQNPAFSNAKVYVSKHPRLKAAVTIVKGQLKAVAIIAAIALTGGYIAYLIKR</sequence>
<dbReference type="Pfam" id="PF16810">
    <property type="entry name" value="RXLR"/>
    <property type="match status" value="1"/>
</dbReference>
<feature type="transmembrane region" description="Helical" evidence="6">
    <location>
        <begin position="119"/>
        <end position="137"/>
    </location>
</feature>
<evidence type="ECO:0000313" key="7">
    <source>
        <dbReference type="EMBL" id="POM72248.1"/>
    </source>
</evidence>
<comment type="function">
    <text evidence="5">Effector that suppresses plant defense responses during pathogen infection.</text>
</comment>
<evidence type="ECO:0000256" key="3">
    <source>
        <dbReference type="ARBA" id="ARBA00022525"/>
    </source>
</evidence>
<gene>
    <name evidence="7" type="ORF">PHPALM_11068</name>
</gene>
<comment type="caution">
    <text evidence="7">The sequence shown here is derived from an EMBL/GenBank/DDBJ whole genome shotgun (WGS) entry which is preliminary data.</text>
</comment>
<evidence type="ECO:0000313" key="8">
    <source>
        <dbReference type="Proteomes" id="UP000237271"/>
    </source>
</evidence>
<name>A0A2P4Y385_9STRA</name>
<proteinExistence type="inferred from homology"/>